<organism evidence="1 2">
    <name type="scientific">Oryza sativa subsp. japonica</name>
    <name type="common">Rice</name>
    <dbReference type="NCBI Taxonomy" id="39947"/>
    <lineage>
        <taxon>Eukaryota</taxon>
        <taxon>Viridiplantae</taxon>
        <taxon>Streptophyta</taxon>
        <taxon>Embryophyta</taxon>
        <taxon>Tracheophyta</taxon>
        <taxon>Spermatophyta</taxon>
        <taxon>Magnoliopsida</taxon>
        <taxon>Liliopsida</taxon>
        <taxon>Poales</taxon>
        <taxon>Poaceae</taxon>
        <taxon>BOP clade</taxon>
        <taxon>Oryzoideae</taxon>
        <taxon>Oryzeae</taxon>
        <taxon>Oryzinae</taxon>
        <taxon>Oryza</taxon>
        <taxon>Oryza sativa</taxon>
    </lineage>
</organism>
<evidence type="ECO:0000313" key="1">
    <source>
        <dbReference type="EMBL" id="BAC98561.1"/>
    </source>
</evidence>
<proteinExistence type="predicted"/>
<sequence>MPPSTSLEAFHCHSWSRRLVAPERRTTTPATTILEARSLGFRLAALAVAEQGNGEEYGATGELGFLDFFLFCFH</sequence>
<reference evidence="2" key="2">
    <citation type="journal article" date="2008" name="Nucleic Acids Res.">
        <title>The rice annotation project database (RAP-DB): 2008 update.</title>
        <authorList>
            <consortium name="The rice annotation project (RAP)"/>
        </authorList>
    </citation>
    <scope>GENOME REANNOTATION</scope>
    <source>
        <strain evidence="2">cv. Nipponbare</strain>
    </source>
</reference>
<reference evidence="2" key="1">
    <citation type="journal article" date="2005" name="Nature">
        <title>The map-based sequence of the rice genome.</title>
        <authorList>
            <consortium name="International rice genome sequencing project (IRGSP)"/>
            <person name="Matsumoto T."/>
            <person name="Wu J."/>
            <person name="Kanamori H."/>
            <person name="Katayose Y."/>
            <person name="Fujisawa M."/>
            <person name="Namiki N."/>
            <person name="Mizuno H."/>
            <person name="Yamamoto K."/>
            <person name="Antonio B.A."/>
            <person name="Baba T."/>
            <person name="Sakata K."/>
            <person name="Nagamura Y."/>
            <person name="Aoki H."/>
            <person name="Arikawa K."/>
            <person name="Arita K."/>
            <person name="Bito T."/>
            <person name="Chiden Y."/>
            <person name="Fujitsuka N."/>
            <person name="Fukunaka R."/>
            <person name="Hamada M."/>
            <person name="Harada C."/>
            <person name="Hayashi A."/>
            <person name="Hijishita S."/>
            <person name="Honda M."/>
            <person name="Hosokawa S."/>
            <person name="Ichikawa Y."/>
            <person name="Idonuma A."/>
            <person name="Iijima M."/>
            <person name="Ikeda M."/>
            <person name="Ikeno M."/>
            <person name="Ito K."/>
            <person name="Ito S."/>
            <person name="Ito T."/>
            <person name="Ito Y."/>
            <person name="Ito Y."/>
            <person name="Iwabuchi A."/>
            <person name="Kamiya K."/>
            <person name="Karasawa W."/>
            <person name="Kurita K."/>
            <person name="Katagiri S."/>
            <person name="Kikuta A."/>
            <person name="Kobayashi H."/>
            <person name="Kobayashi N."/>
            <person name="Machita K."/>
            <person name="Maehara T."/>
            <person name="Masukawa M."/>
            <person name="Mizubayashi T."/>
            <person name="Mukai Y."/>
            <person name="Nagasaki H."/>
            <person name="Nagata Y."/>
            <person name="Naito S."/>
            <person name="Nakashima M."/>
            <person name="Nakama Y."/>
            <person name="Nakamichi Y."/>
            <person name="Nakamura M."/>
            <person name="Meguro A."/>
            <person name="Negishi M."/>
            <person name="Ohta I."/>
            <person name="Ohta T."/>
            <person name="Okamoto M."/>
            <person name="Ono N."/>
            <person name="Saji S."/>
            <person name="Sakaguchi M."/>
            <person name="Sakai K."/>
            <person name="Shibata M."/>
            <person name="Shimokawa T."/>
            <person name="Song J."/>
            <person name="Takazaki Y."/>
            <person name="Terasawa K."/>
            <person name="Tsugane M."/>
            <person name="Tsuji K."/>
            <person name="Ueda S."/>
            <person name="Waki K."/>
            <person name="Yamagata H."/>
            <person name="Yamamoto M."/>
            <person name="Yamamoto S."/>
            <person name="Yamane H."/>
            <person name="Yoshiki S."/>
            <person name="Yoshihara R."/>
            <person name="Yukawa K."/>
            <person name="Zhong H."/>
            <person name="Yano M."/>
            <person name="Yuan Q."/>
            <person name="Ouyang S."/>
            <person name="Liu J."/>
            <person name="Jones K.M."/>
            <person name="Gansberger K."/>
            <person name="Moffat K."/>
            <person name="Hill J."/>
            <person name="Bera J."/>
            <person name="Fadrosh D."/>
            <person name="Jin S."/>
            <person name="Johri S."/>
            <person name="Kim M."/>
            <person name="Overton L."/>
            <person name="Reardon M."/>
            <person name="Tsitrin T."/>
            <person name="Vuong H."/>
            <person name="Weaver B."/>
            <person name="Ciecko A."/>
            <person name="Tallon L."/>
            <person name="Jackson J."/>
            <person name="Pai G."/>
            <person name="Aken S.V."/>
            <person name="Utterback T."/>
            <person name="Reidmuller S."/>
            <person name="Feldblyum T."/>
            <person name="Hsiao J."/>
            <person name="Zismann V."/>
            <person name="Iobst S."/>
            <person name="de Vazeille A.R."/>
            <person name="Buell C.R."/>
            <person name="Ying K."/>
            <person name="Li Y."/>
            <person name="Lu T."/>
            <person name="Huang Y."/>
            <person name="Zhao Q."/>
            <person name="Feng Q."/>
            <person name="Zhang L."/>
            <person name="Zhu J."/>
            <person name="Weng Q."/>
            <person name="Mu J."/>
            <person name="Lu Y."/>
            <person name="Fan D."/>
            <person name="Liu Y."/>
            <person name="Guan J."/>
            <person name="Zhang Y."/>
            <person name="Yu S."/>
            <person name="Liu X."/>
            <person name="Zhang Y."/>
            <person name="Hong G."/>
            <person name="Han B."/>
            <person name="Choisne N."/>
            <person name="Demange N."/>
            <person name="Orjeda G."/>
            <person name="Samain S."/>
            <person name="Cattolico L."/>
            <person name="Pelletier E."/>
            <person name="Couloux A."/>
            <person name="Segurens B."/>
            <person name="Wincker P."/>
            <person name="D'Hont A."/>
            <person name="Scarpelli C."/>
            <person name="Weissenbach J."/>
            <person name="Salanoubat M."/>
            <person name="Quetier F."/>
            <person name="Yu Y."/>
            <person name="Kim H.R."/>
            <person name="Rambo T."/>
            <person name="Currie J."/>
            <person name="Collura K."/>
            <person name="Luo M."/>
            <person name="Yang T."/>
            <person name="Ammiraju J.S.S."/>
            <person name="Engler F."/>
            <person name="Soderlund C."/>
            <person name="Wing R.A."/>
            <person name="Palmer L.E."/>
            <person name="de la Bastide M."/>
            <person name="Spiegel L."/>
            <person name="Nascimento L."/>
            <person name="Zutavern T."/>
            <person name="O'Shaughnessy A."/>
            <person name="Dike S."/>
            <person name="Dedhia N."/>
            <person name="Preston R."/>
            <person name="Balija V."/>
            <person name="McCombie W.R."/>
            <person name="Chow T."/>
            <person name="Chen H."/>
            <person name="Chung M."/>
            <person name="Chen C."/>
            <person name="Shaw J."/>
            <person name="Wu H."/>
            <person name="Hsiao K."/>
            <person name="Chao Y."/>
            <person name="Chu M."/>
            <person name="Cheng C."/>
            <person name="Hour A."/>
            <person name="Lee P."/>
            <person name="Lin S."/>
            <person name="Lin Y."/>
            <person name="Liou J."/>
            <person name="Liu S."/>
            <person name="Hsing Y."/>
            <person name="Raghuvanshi S."/>
            <person name="Mohanty A."/>
            <person name="Bharti A.K."/>
            <person name="Gaur A."/>
            <person name="Gupta V."/>
            <person name="Kumar D."/>
            <person name="Ravi V."/>
            <person name="Vij S."/>
            <person name="Kapur A."/>
            <person name="Khurana P."/>
            <person name="Khurana P."/>
            <person name="Khurana J.P."/>
            <person name="Tyagi A.K."/>
            <person name="Gaikwad K."/>
            <person name="Singh A."/>
            <person name="Dalal V."/>
            <person name="Srivastava S."/>
            <person name="Dixit A."/>
            <person name="Pal A.K."/>
            <person name="Ghazi I.A."/>
            <person name="Yadav M."/>
            <person name="Pandit A."/>
            <person name="Bhargava A."/>
            <person name="Sureshbabu K."/>
            <person name="Batra K."/>
            <person name="Sharma T.R."/>
            <person name="Mohapatra T."/>
            <person name="Singh N.K."/>
            <person name="Messing J."/>
            <person name="Nelson A.B."/>
            <person name="Fuks G."/>
            <person name="Kavchok S."/>
            <person name="Keizer G."/>
            <person name="Linton E."/>
            <person name="Llaca V."/>
            <person name="Song R."/>
            <person name="Tanyolac B."/>
            <person name="Young S."/>
            <person name="Ho-Il K."/>
            <person name="Hahn J.H."/>
            <person name="Sangsakoo G."/>
            <person name="Vanavichit A."/>
            <person name="de Mattos Luiz.A.T."/>
            <person name="Zimmer P.D."/>
            <person name="Malone G."/>
            <person name="Dellagostin O."/>
            <person name="de Oliveira A.C."/>
            <person name="Bevan M."/>
            <person name="Bancroft I."/>
            <person name="Minx P."/>
            <person name="Cordum H."/>
            <person name="Wilson R."/>
            <person name="Cheng Z."/>
            <person name="Jin W."/>
            <person name="Jiang J."/>
            <person name="Leong S.A."/>
            <person name="Iwama H."/>
            <person name="Gojobori T."/>
            <person name="Itoh T."/>
            <person name="Niimura Y."/>
            <person name="Fujii Y."/>
            <person name="Habara T."/>
            <person name="Sakai H."/>
            <person name="Sato Y."/>
            <person name="Wilson G."/>
            <person name="Kumar K."/>
            <person name="McCouch S."/>
            <person name="Juretic N."/>
            <person name="Hoen D."/>
            <person name="Wright S."/>
            <person name="Bruskiewich R."/>
            <person name="Bureau T."/>
            <person name="Miyao A."/>
            <person name="Hirochika H."/>
            <person name="Nishikawa T."/>
            <person name="Kadowaki K."/>
            <person name="Sugiura M."/>
            <person name="Burr B."/>
            <person name="Sasaki T."/>
        </authorList>
    </citation>
    <scope>NUCLEOTIDE SEQUENCE [LARGE SCALE GENOMIC DNA]</scope>
    <source>
        <strain evidence="2">cv. Nipponbare</strain>
    </source>
</reference>
<name>Q7EZV2_ORYSJ</name>
<accession>Q7EZV2</accession>
<evidence type="ECO:0000313" key="2">
    <source>
        <dbReference type="Proteomes" id="UP000000763"/>
    </source>
</evidence>
<dbReference type="AlphaFoldDB" id="Q7EZV2"/>
<protein>
    <submittedName>
        <fullName evidence="1">Uncharacterized protein</fullName>
    </submittedName>
</protein>
<dbReference type="EMBL" id="AP004463">
    <property type="protein sequence ID" value="BAC98561.1"/>
    <property type="molecule type" value="Genomic_DNA"/>
</dbReference>
<gene>
    <name evidence="1" type="primary">P0456B03.112</name>
</gene>
<dbReference type="Proteomes" id="UP000000763">
    <property type="component" value="Chromosome 8"/>
</dbReference>